<name>A0A5B8XN37_9DELT</name>
<dbReference type="Proteomes" id="UP000321595">
    <property type="component" value="Chromosome"/>
</dbReference>
<dbReference type="KEGG" id="bbae:FRD01_04490"/>
<feature type="compositionally biased region" description="Basic and acidic residues" evidence="1">
    <location>
        <begin position="140"/>
        <end position="153"/>
    </location>
</feature>
<dbReference type="NCBIfam" id="NF033768">
    <property type="entry name" value="myxo_SS_tail"/>
    <property type="match status" value="1"/>
</dbReference>
<accession>A0A5B8XN37</accession>
<keyword evidence="2" id="KW-0812">Transmembrane</keyword>
<keyword evidence="4" id="KW-1185">Reference proteome</keyword>
<evidence type="ECO:0000313" key="3">
    <source>
        <dbReference type="EMBL" id="QED26517.1"/>
    </source>
</evidence>
<gene>
    <name evidence="3" type="ORF">FRD01_04490</name>
</gene>
<keyword evidence="2" id="KW-1133">Transmembrane helix</keyword>
<dbReference type="AlphaFoldDB" id="A0A5B8XN37"/>
<dbReference type="RefSeq" id="WP_146958019.1">
    <property type="nucleotide sequence ID" value="NZ_CP042467.1"/>
</dbReference>
<keyword evidence="2" id="KW-0472">Membrane</keyword>
<feature type="region of interest" description="Disordered" evidence="1">
    <location>
        <begin position="46"/>
        <end position="84"/>
    </location>
</feature>
<proteinExistence type="predicted"/>
<feature type="region of interest" description="Disordered" evidence="1">
    <location>
        <begin position="133"/>
        <end position="153"/>
    </location>
</feature>
<evidence type="ECO:0000256" key="1">
    <source>
        <dbReference type="SAM" id="MobiDB-lite"/>
    </source>
</evidence>
<sequence>MKETASWQTWTIVLILVGLMIAGAFYLRPDLLERAKLIVGWPESEEVEVAEAAPESSKKEKKQKRKRPKKRSRASNETPAEAVTEDTWEDIEFGNIFEEPDEVVMADAEPEFVPPPEMWQPEGRYQPSARWTASGFDPSKPQEIDLNGPDRKPLSEADIKSVLNERRLMPCYREVAIKVPQMKGNVDFQGVISGDGQIAHIRIKRSELRSKDVESCMVSTIRNLRFPSTGTLTKFTMDFDFN</sequence>
<feature type="transmembrane region" description="Helical" evidence="2">
    <location>
        <begin position="6"/>
        <end position="27"/>
    </location>
</feature>
<reference evidence="3 4" key="1">
    <citation type="submission" date="2019-08" db="EMBL/GenBank/DDBJ databases">
        <authorList>
            <person name="Liang Q."/>
        </authorList>
    </citation>
    <scope>NUCLEOTIDE SEQUENCE [LARGE SCALE GENOMIC DNA]</scope>
    <source>
        <strain evidence="3 4">V1718</strain>
    </source>
</reference>
<dbReference type="InterPro" id="IPR049806">
    <property type="entry name" value="MasK-like_C"/>
</dbReference>
<organism evidence="3 4">
    <name type="scientific">Microvenator marinus</name>
    <dbReference type="NCBI Taxonomy" id="2600177"/>
    <lineage>
        <taxon>Bacteria</taxon>
        <taxon>Deltaproteobacteria</taxon>
        <taxon>Bradymonadales</taxon>
        <taxon>Microvenatoraceae</taxon>
        <taxon>Microvenator</taxon>
    </lineage>
</organism>
<protein>
    <submittedName>
        <fullName evidence="3">AgmX/PglI C-terminal domain-containing protein</fullName>
    </submittedName>
</protein>
<feature type="compositionally biased region" description="Basic residues" evidence="1">
    <location>
        <begin position="59"/>
        <end position="73"/>
    </location>
</feature>
<evidence type="ECO:0000313" key="4">
    <source>
        <dbReference type="Proteomes" id="UP000321595"/>
    </source>
</evidence>
<dbReference type="EMBL" id="CP042467">
    <property type="protein sequence ID" value="QED26517.1"/>
    <property type="molecule type" value="Genomic_DNA"/>
</dbReference>
<evidence type="ECO:0000256" key="2">
    <source>
        <dbReference type="SAM" id="Phobius"/>
    </source>
</evidence>